<reference evidence="2 3" key="1">
    <citation type="submission" date="2020-06" db="EMBL/GenBank/DDBJ databases">
        <title>NJ-3-1, isolated from saline soil.</title>
        <authorList>
            <person name="Cui H.L."/>
            <person name="Shi X."/>
        </authorList>
    </citation>
    <scope>NUCLEOTIDE SEQUENCE [LARGE SCALE GENOMIC DNA]</scope>
    <source>
        <strain evidence="2 3">NJ-3-1</strain>
    </source>
</reference>
<accession>A0A7D5LBY0</accession>
<gene>
    <name evidence="2" type="ORF">HUG12_12120</name>
</gene>
<protein>
    <recommendedName>
        <fullName evidence="1">DUF7988 domain-containing protein</fullName>
    </recommendedName>
</protein>
<dbReference type="RefSeq" id="WP_179269020.1">
    <property type="nucleotide sequence ID" value="NZ_CP058579.1"/>
</dbReference>
<proteinExistence type="predicted"/>
<organism evidence="2 3">
    <name type="scientific">Halorarum salinum</name>
    <dbReference type="NCBI Taxonomy" id="2743089"/>
    <lineage>
        <taxon>Archaea</taxon>
        <taxon>Methanobacteriati</taxon>
        <taxon>Methanobacteriota</taxon>
        <taxon>Stenosarchaea group</taxon>
        <taxon>Halobacteria</taxon>
        <taxon>Halobacteriales</taxon>
        <taxon>Haloferacaceae</taxon>
        <taxon>Halorarum</taxon>
    </lineage>
</organism>
<dbReference type="GeneID" id="56038217"/>
<feature type="domain" description="DUF7988" evidence="1">
    <location>
        <begin position="8"/>
        <end position="129"/>
    </location>
</feature>
<sequence length="147" mass="15389">MTDDAALVRERILSEHADLLGTTADCAEAVAAGWGGDATADREAVVPPLRAALERSGALGRLPEMLSTAARALDATLPAEPVAAPPYVVVAATGPVVRATFPDRGRLVVEVRVVRVERGGDGPRYRRVAGGGADPVDPRDLLRVSFR</sequence>
<dbReference type="Pfam" id="PF25950">
    <property type="entry name" value="DUF7988"/>
    <property type="match status" value="1"/>
</dbReference>
<evidence type="ECO:0000313" key="3">
    <source>
        <dbReference type="Proteomes" id="UP000509626"/>
    </source>
</evidence>
<dbReference type="AlphaFoldDB" id="A0A7D5LBY0"/>
<dbReference type="KEGG" id="halu:HUG12_12120"/>
<name>A0A7D5LBY0_9EURY</name>
<dbReference type="Proteomes" id="UP000509626">
    <property type="component" value="Chromosome"/>
</dbReference>
<keyword evidence="3" id="KW-1185">Reference proteome</keyword>
<dbReference type="EMBL" id="CP058579">
    <property type="protein sequence ID" value="QLG62435.1"/>
    <property type="molecule type" value="Genomic_DNA"/>
</dbReference>
<evidence type="ECO:0000313" key="2">
    <source>
        <dbReference type="EMBL" id="QLG62435.1"/>
    </source>
</evidence>
<dbReference type="InterPro" id="IPR058294">
    <property type="entry name" value="DUF7988"/>
</dbReference>
<dbReference type="OrthoDB" id="168840at2157"/>
<evidence type="ECO:0000259" key="1">
    <source>
        <dbReference type="Pfam" id="PF25950"/>
    </source>
</evidence>